<sequence>MELLIIEKTLCIGCMELIETEGFYSLPNQPSIRLLHLCFPGYPHIKLIQVPATFLNLLWEGKELIGHMGVVPADWASGDLFPVFALSTFCILPLTNIKNWPILLSELEELAKSLALISYLIAKEQELYLNIIFKLLILFKWLC</sequence>
<dbReference type="EMBL" id="RCBY01000284">
    <property type="protein sequence ID" value="RQH26051.1"/>
    <property type="molecule type" value="Genomic_DNA"/>
</dbReference>
<reference evidence="1 2" key="1">
    <citation type="journal article" date="2018" name="ACS Chem. Biol.">
        <title>Ketoreductase domain dysfunction expands chemodiversity: malyngamide biosynthesis in the cyanobacterium Okeania hirsuta.</title>
        <authorList>
            <person name="Moss N.A."/>
            <person name="Leao T."/>
            <person name="Rankin M."/>
            <person name="McCullough T.M."/>
            <person name="Qu P."/>
            <person name="Korobeynikov A."/>
            <person name="Smith J.L."/>
            <person name="Gerwick L."/>
            <person name="Gerwick W.H."/>
        </authorList>
    </citation>
    <scope>NUCLEOTIDE SEQUENCE [LARGE SCALE GENOMIC DNA]</scope>
    <source>
        <strain evidence="1 2">PAB10Feb10-1</strain>
    </source>
</reference>
<proteinExistence type="predicted"/>
<organism evidence="1 2">
    <name type="scientific">Okeania hirsuta</name>
    <dbReference type="NCBI Taxonomy" id="1458930"/>
    <lineage>
        <taxon>Bacteria</taxon>
        <taxon>Bacillati</taxon>
        <taxon>Cyanobacteriota</taxon>
        <taxon>Cyanophyceae</taxon>
        <taxon>Oscillatoriophycideae</taxon>
        <taxon>Oscillatoriales</taxon>
        <taxon>Microcoleaceae</taxon>
        <taxon>Okeania</taxon>
    </lineage>
</organism>
<name>A0A3N6P3I9_9CYAN</name>
<dbReference type="Proteomes" id="UP000269154">
    <property type="component" value="Unassembled WGS sequence"/>
</dbReference>
<protein>
    <submittedName>
        <fullName evidence="1">Uncharacterized protein</fullName>
    </submittedName>
</protein>
<accession>A0A3N6P3I9</accession>
<evidence type="ECO:0000313" key="2">
    <source>
        <dbReference type="Proteomes" id="UP000269154"/>
    </source>
</evidence>
<keyword evidence="2" id="KW-1185">Reference proteome</keyword>
<gene>
    <name evidence="1" type="ORF">D5R40_28645</name>
</gene>
<dbReference type="AlphaFoldDB" id="A0A3N6P3I9"/>
<comment type="caution">
    <text evidence="1">The sequence shown here is derived from an EMBL/GenBank/DDBJ whole genome shotgun (WGS) entry which is preliminary data.</text>
</comment>
<evidence type="ECO:0000313" key="1">
    <source>
        <dbReference type="EMBL" id="RQH26051.1"/>
    </source>
</evidence>